<organism evidence="7 8">
    <name type="scientific">Stagnimonas aquatica</name>
    <dbReference type="NCBI Taxonomy" id="2689987"/>
    <lineage>
        <taxon>Bacteria</taxon>
        <taxon>Pseudomonadati</taxon>
        <taxon>Pseudomonadota</taxon>
        <taxon>Gammaproteobacteria</taxon>
        <taxon>Nevskiales</taxon>
        <taxon>Nevskiaceae</taxon>
        <taxon>Stagnimonas</taxon>
    </lineage>
</organism>
<dbReference type="Gene3D" id="3.40.50.150">
    <property type="entry name" value="Vaccinia Virus protein VP39"/>
    <property type="match status" value="1"/>
</dbReference>
<feature type="binding site" evidence="6">
    <location>
        <position position="145"/>
    </location>
    <ligand>
        <name>S-adenosyl-L-methionine</name>
        <dbReference type="ChEBI" id="CHEBI:59789"/>
    </ligand>
</feature>
<dbReference type="AlphaFoldDB" id="A0A3N0VGM0"/>
<proteinExistence type="inferred from homology"/>
<protein>
    <recommendedName>
        <fullName evidence="6">Ribosomal protein L11 methyltransferase</fullName>
        <shortName evidence="6">L11 Mtase</shortName>
        <ecNumber evidence="6">2.1.1.-</ecNumber>
    </recommendedName>
</protein>
<dbReference type="InterPro" id="IPR029063">
    <property type="entry name" value="SAM-dependent_MTases_sf"/>
</dbReference>
<dbReference type="FunCoup" id="A0A3N0VGM0">
    <property type="interactions" value="458"/>
</dbReference>
<dbReference type="EC" id="2.1.1.-" evidence="6"/>
<feature type="binding site" evidence="6">
    <location>
        <position position="166"/>
    </location>
    <ligand>
        <name>S-adenosyl-L-methionine</name>
        <dbReference type="ChEBI" id="CHEBI:59789"/>
    </ligand>
</feature>
<dbReference type="SUPFAM" id="SSF53335">
    <property type="entry name" value="S-adenosyl-L-methionine-dependent methyltransferases"/>
    <property type="match status" value="1"/>
</dbReference>
<dbReference type="GO" id="GO:0005829">
    <property type="term" value="C:cytosol"/>
    <property type="evidence" value="ECO:0007669"/>
    <property type="project" value="TreeGrafter"/>
</dbReference>
<evidence type="ECO:0000256" key="1">
    <source>
        <dbReference type="ARBA" id="ARBA00009741"/>
    </source>
</evidence>
<dbReference type="PIRSF" id="PIRSF000401">
    <property type="entry name" value="RPL11_MTase"/>
    <property type="match status" value="1"/>
</dbReference>
<evidence type="ECO:0000256" key="6">
    <source>
        <dbReference type="HAMAP-Rule" id="MF_00735"/>
    </source>
</evidence>
<evidence type="ECO:0000313" key="8">
    <source>
        <dbReference type="Proteomes" id="UP000282106"/>
    </source>
</evidence>
<keyword evidence="7" id="KW-0689">Ribosomal protein</keyword>
<dbReference type="RefSeq" id="WP_123210888.1">
    <property type="nucleotide sequence ID" value="NZ_RJVO01000002.1"/>
</dbReference>
<dbReference type="GO" id="GO:0016279">
    <property type="term" value="F:protein-lysine N-methyltransferase activity"/>
    <property type="evidence" value="ECO:0007669"/>
    <property type="project" value="TreeGrafter"/>
</dbReference>
<keyword evidence="7" id="KW-0687">Ribonucleoprotein</keyword>
<feature type="binding site" evidence="6">
    <location>
        <position position="229"/>
    </location>
    <ligand>
        <name>S-adenosyl-L-methionine</name>
        <dbReference type="ChEBI" id="CHEBI:59789"/>
    </ligand>
</feature>
<comment type="subcellular location">
    <subcellularLocation>
        <location evidence="6">Cytoplasm</location>
    </subcellularLocation>
</comment>
<accession>A0A3N0VGM0</accession>
<feature type="binding site" evidence="6">
    <location>
        <position position="188"/>
    </location>
    <ligand>
        <name>S-adenosyl-L-methionine</name>
        <dbReference type="ChEBI" id="CHEBI:59789"/>
    </ligand>
</feature>
<evidence type="ECO:0000256" key="5">
    <source>
        <dbReference type="ARBA" id="ARBA00022691"/>
    </source>
</evidence>
<comment type="function">
    <text evidence="6">Methylates ribosomal protein L11.</text>
</comment>
<dbReference type="InParanoid" id="A0A3N0VGM0"/>
<sequence>MAWLQLRVFTRTPDFAEELLSAHEAAAVSFIDAADSPILEPLPGETPFWPDTITQAYFKEDHDLAPVLAALREALPEREALRTETLLIEDRDWVRVWLEHWPVQRIAEKFWVVPRAKRHEVTEADATVLLLDPGLAFGTGTHPSTYLCLEWLAQTDLKGRTVLDFGCGSGILAIAALLLGAERAVCVDIDPQALTATRDNAAVNGVAERVTTLLAEDFQAAPHGVLVANILANPLIQLAPLLASCAEPGAPFALAGLLERQAEEVRAAYAPWFSFEPDGQREGWNRINGRRQ</sequence>
<dbReference type="GO" id="GO:0032259">
    <property type="term" value="P:methylation"/>
    <property type="evidence" value="ECO:0007669"/>
    <property type="project" value="UniProtKB-KW"/>
</dbReference>
<comment type="caution">
    <text evidence="7">The sequence shown here is derived from an EMBL/GenBank/DDBJ whole genome shotgun (WGS) entry which is preliminary data.</text>
</comment>
<dbReference type="NCBIfam" id="TIGR00406">
    <property type="entry name" value="prmA"/>
    <property type="match status" value="1"/>
</dbReference>
<evidence type="ECO:0000256" key="2">
    <source>
        <dbReference type="ARBA" id="ARBA00022490"/>
    </source>
</evidence>
<keyword evidence="4 6" id="KW-0808">Transferase</keyword>
<dbReference type="Pfam" id="PF06325">
    <property type="entry name" value="PrmA"/>
    <property type="match status" value="1"/>
</dbReference>
<evidence type="ECO:0000256" key="4">
    <source>
        <dbReference type="ARBA" id="ARBA00022679"/>
    </source>
</evidence>
<dbReference type="EMBL" id="RJVO01000002">
    <property type="protein sequence ID" value="ROH91844.1"/>
    <property type="molecule type" value="Genomic_DNA"/>
</dbReference>
<dbReference type="InterPro" id="IPR050078">
    <property type="entry name" value="Ribosomal_L11_MeTrfase_PrmA"/>
</dbReference>
<dbReference type="HAMAP" id="MF_00735">
    <property type="entry name" value="Methyltr_PrmA"/>
    <property type="match status" value="1"/>
</dbReference>
<name>A0A3N0VGM0_9GAMM</name>
<keyword evidence="3 6" id="KW-0489">Methyltransferase</keyword>
<dbReference type="PANTHER" id="PTHR43648">
    <property type="entry name" value="ELECTRON TRANSFER FLAVOPROTEIN BETA SUBUNIT LYSINE METHYLTRANSFERASE"/>
    <property type="match status" value="1"/>
</dbReference>
<dbReference type="Proteomes" id="UP000282106">
    <property type="component" value="Unassembled WGS sequence"/>
</dbReference>
<dbReference type="PANTHER" id="PTHR43648:SF1">
    <property type="entry name" value="ELECTRON TRANSFER FLAVOPROTEIN BETA SUBUNIT LYSINE METHYLTRANSFERASE"/>
    <property type="match status" value="1"/>
</dbReference>
<keyword evidence="5 6" id="KW-0949">S-adenosyl-L-methionine</keyword>
<evidence type="ECO:0000256" key="3">
    <source>
        <dbReference type="ARBA" id="ARBA00022603"/>
    </source>
</evidence>
<gene>
    <name evidence="6" type="primary">prmA</name>
    <name evidence="7" type="ORF">ED208_05565</name>
</gene>
<keyword evidence="8" id="KW-1185">Reference proteome</keyword>
<comment type="similarity">
    <text evidence="1 6">Belongs to the methyltransferase superfamily. PrmA family.</text>
</comment>
<reference evidence="7 8" key="1">
    <citation type="submission" date="2018-10" db="EMBL/GenBank/DDBJ databases">
        <authorList>
            <person name="Chen W.-M."/>
        </authorList>
    </citation>
    <scope>NUCLEOTIDE SEQUENCE [LARGE SCALE GENOMIC DNA]</scope>
    <source>
        <strain evidence="7 8">THS-13</strain>
    </source>
</reference>
<comment type="catalytic activity">
    <reaction evidence="6">
        <text>L-lysyl-[protein] + 3 S-adenosyl-L-methionine = N(6),N(6),N(6)-trimethyl-L-lysyl-[protein] + 3 S-adenosyl-L-homocysteine + 3 H(+)</text>
        <dbReference type="Rhea" id="RHEA:54192"/>
        <dbReference type="Rhea" id="RHEA-COMP:9752"/>
        <dbReference type="Rhea" id="RHEA-COMP:13826"/>
        <dbReference type="ChEBI" id="CHEBI:15378"/>
        <dbReference type="ChEBI" id="CHEBI:29969"/>
        <dbReference type="ChEBI" id="CHEBI:57856"/>
        <dbReference type="ChEBI" id="CHEBI:59789"/>
        <dbReference type="ChEBI" id="CHEBI:61961"/>
    </reaction>
</comment>
<evidence type="ECO:0000313" key="7">
    <source>
        <dbReference type="EMBL" id="ROH91844.1"/>
    </source>
</evidence>
<keyword evidence="2 6" id="KW-0963">Cytoplasm</keyword>
<dbReference type="InterPro" id="IPR004498">
    <property type="entry name" value="Ribosomal_PrmA_MeTrfase"/>
</dbReference>
<dbReference type="GO" id="GO:0005840">
    <property type="term" value="C:ribosome"/>
    <property type="evidence" value="ECO:0007669"/>
    <property type="project" value="UniProtKB-KW"/>
</dbReference>